<organism evidence="9">
    <name type="scientific">Menopon gallinae</name>
    <name type="common">poultry shaft louse</name>
    <dbReference type="NCBI Taxonomy" id="328185"/>
    <lineage>
        <taxon>Eukaryota</taxon>
        <taxon>Metazoa</taxon>
        <taxon>Ecdysozoa</taxon>
        <taxon>Arthropoda</taxon>
        <taxon>Hexapoda</taxon>
        <taxon>Insecta</taxon>
        <taxon>Pterygota</taxon>
        <taxon>Neoptera</taxon>
        <taxon>Paraneoptera</taxon>
        <taxon>Psocodea</taxon>
        <taxon>Troctomorpha</taxon>
        <taxon>Phthiraptera</taxon>
        <taxon>Amblycera</taxon>
        <taxon>Menoponidae</taxon>
        <taxon>Menopon</taxon>
    </lineage>
</organism>
<dbReference type="Pfam" id="PF01201">
    <property type="entry name" value="Ribosomal_S8e"/>
    <property type="match status" value="1"/>
</dbReference>
<dbReference type="GO" id="GO:0005730">
    <property type="term" value="C:nucleolus"/>
    <property type="evidence" value="ECO:0007669"/>
    <property type="project" value="UniProtKB-SubCell"/>
</dbReference>
<keyword evidence="6" id="KW-0539">Nucleus</keyword>
<evidence type="ECO:0000256" key="3">
    <source>
        <dbReference type="ARBA" id="ARBA00011187"/>
    </source>
</evidence>
<dbReference type="GO" id="GO:0006364">
    <property type="term" value="P:rRNA processing"/>
    <property type="evidence" value="ECO:0007669"/>
    <property type="project" value="UniProtKB-KW"/>
</dbReference>
<dbReference type="GO" id="GO:0042273">
    <property type="term" value="P:ribosomal large subunit biogenesis"/>
    <property type="evidence" value="ECO:0007669"/>
    <property type="project" value="UniProtKB-ARBA"/>
</dbReference>
<evidence type="ECO:0000256" key="1">
    <source>
        <dbReference type="ARBA" id="ARBA00004604"/>
    </source>
</evidence>
<evidence type="ECO:0000256" key="4">
    <source>
        <dbReference type="ARBA" id="ARBA00022517"/>
    </source>
</evidence>
<dbReference type="AlphaFoldDB" id="A0AAW2H743"/>
<proteinExistence type="inferred from homology"/>
<name>A0AAW2H743_9NEOP</name>
<dbReference type="FunFam" id="2.40.10.310:FF:000001">
    <property type="entry name" value="NSA2, ribosome biogenesis homolog"/>
    <property type="match status" value="1"/>
</dbReference>
<protein>
    <recommendedName>
        <fullName evidence="7">Ribosome biogenesis protein NSA2 homolog</fullName>
    </recommendedName>
    <alternativeName>
        <fullName evidence="8">TGF-beta-inducible nuclear protein 1</fullName>
    </alternativeName>
</protein>
<evidence type="ECO:0000256" key="7">
    <source>
        <dbReference type="ARBA" id="ARBA00068584"/>
    </source>
</evidence>
<comment type="similarity">
    <text evidence="2">Belongs to the eukaryotic ribosomal protein eS8 family. Ribosome biogenesis protein NSA2 subfamily.</text>
</comment>
<dbReference type="InterPro" id="IPR039411">
    <property type="entry name" value="NSA2_fam"/>
</dbReference>
<comment type="subcellular location">
    <subcellularLocation>
        <location evidence="1">Nucleus</location>
        <location evidence="1">Nucleolus</location>
    </subcellularLocation>
</comment>
<evidence type="ECO:0000256" key="2">
    <source>
        <dbReference type="ARBA" id="ARBA00005424"/>
    </source>
</evidence>
<sequence>MPNIEPVPHFLLDRNVQNKAKEISKLVKEKRKSGASKYAVPLPRVGGVSEIEAFKSITTGKKRAKHWKRMVLKPCFVEDDFTRKPPRFERFIRPMAMRFKTAHVSHPELKTTFNLPILGVKKNPHSDLYTNLGILSKGAIIEVNVHELGIVTPGGKVVWGKYAQVTNKPENDGCVNAVLLT</sequence>
<dbReference type="PANTHER" id="PTHR12642">
    <property type="entry name" value="RIBOSOME BIOGENESIS PROTEIN NSA2 HOMOLOG"/>
    <property type="match status" value="1"/>
</dbReference>
<evidence type="ECO:0000256" key="6">
    <source>
        <dbReference type="ARBA" id="ARBA00023242"/>
    </source>
</evidence>
<gene>
    <name evidence="9" type="ORF">PYX00_011320</name>
</gene>
<comment type="subunit">
    <text evidence="3">Component of the pre-66S ribosomal particle.</text>
</comment>
<dbReference type="Gene3D" id="2.40.10.310">
    <property type="match status" value="1"/>
</dbReference>
<dbReference type="InterPro" id="IPR022309">
    <property type="entry name" value="Ribosomal_Se8/biogenesis_NSA2"/>
</dbReference>
<keyword evidence="5" id="KW-0698">rRNA processing</keyword>
<keyword evidence="4" id="KW-0690">Ribosome biogenesis</keyword>
<comment type="caution">
    <text evidence="9">The sequence shown here is derived from an EMBL/GenBank/DDBJ whole genome shotgun (WGS) entry which is preliminary data.</text>
</comment>
<reference evidence="9" key="1">
    <citation type="journal article" date="2024" name="Gigascience">
        <title>Chromosome-level genome of the poultry shaft louse Menopon gallinae provides insight into the host-switching and adaptive evolution of parasitic lice.</title>
        <authorList>
            <person name="Xu Y."/>
            <person name="Ma L."/>
            <person name="Liu S."/>
            <person name="Liang Y."/>
            <person name="Liu Q."/>
            <person name="He Z."/>
            <person name="Tian L."/>
            <person name="Duan Y."/>
            <person name="Cai W."/>
            <person name="Li H."/>
            <person name="Song F."/>
        </authorList>
    </citation>
    <scope>NUCLEOTIDE SEQUENCE</scope>
    <source>
        <strain evidence="9">Cailab_2023a</strain>
    </source>
</reference>
<dbReference type="EMBL" id="JARGDH010000006">
    <property type="protein sequence ID" value="KAL0265607.1"/>
    <property type="molecule type" value="Genomic_DNA"/>
</dbReference>
<accession>A0AAW2H743</accession>
<evidence type="ECO:0000256" key="5">
    <source>
        <dbReference type="ARBA" id="ARBA00022552"/>
    </source>
</evidence>
<evidence type="ECO:0000256" key="8">
    <source>
        <dbReference type="ARBA" id="ARBA00076926"/>
    </source>
</evidence>
<dbReference type="GO" id="GO:0030684">
    <property type="term" value="C:preribosome"/>
    <property type="evidence" value="ECO:0007669"/>
    <property type="project" value="UniProtKB-ARBA"/>
</dbReference>
<evidence type="ECO:0000313" key="9">
    <source>
        <dbReference type="EMBL" id="KAL0265607.1"/>
    </source>
</evidence>